<evidence type="ECO:0000313" key="2">
    <source>
        <dbReference type="EMBL" id="CAD8395263.1"/>
    </source>
</evidence>
<protein>
    <submittedName>
        <fullName evidence="1">Uncharacterized protein</fullName>
    </submittedName>
</protein>
<proteinExistence type="predicted"/>
<accession>A0A6T6LEJ6</accession>
<gene>
    <name evidence="1" type="ORF">RMAR0315_LOCUS5248</name>
    <name evidence="2" type="ORF">RMAR0315_LOCUS5249</name>
</gene>
<dbReference type="EMBL" id="HBEK01009566">
    <property type="protein sequence ID" value="CAD8395262.1"/>
    <property type="molecule type" value="Transcribed_RNA"/>
</dbReference>
<reference evidence="1" key="1">
    <citation type="submission" date="2021-01" db="EMBL/GenBank/DDBJ databases">
        <authorList>
            <person name="Corre E."/>
            <person name="Pelletier E."/>
            <person name="Niang G."/>
            <person name="Scheremetjew M."/>
            <person name="Finn R."/>
            <person name="Kale V."/>
            <person name="Holt S."/>
            <person name="Cochrane G."/>
            <person name="Meng A."/>
            <person name="Brown T."/>
            <person name="Cohen L."/>
        </authorList>
    </citation>
    <scope>NUCLEOTIDE SEQUENCE</scope>
    <source>
        <strain evidence="1">UTEX LB 2760</strain>
    </source>
</reference>
<organism evidence="1">
    <name type="scientific">Rhodosorus marinus</name>
    <dbReference type="NCBI Taxonomy" id="101924"/>
    <lineage>
        <taxon>Eukaryota</taxon>
        <taxon>Rhodophyta</taxon>
        <taxon>Stylonematophyceae</taxon>
        <taxon>Stylonematales</taxon>
        <taxon>Stylonemataceae</taxon>
        <taxon>Rhodosorus</taxon>
    </lineage>
</organism>
<evidence type="ECO:0000313" key="1">
    <source>
        <dbReference type="EMBL" id="CAD8395262.1"/>
    </source>
</evidence>
<dbReference type="AlphaFoldDB" id="A0A6T6LEJ6"/>
<dbReference type="EMBL" id="HBEK01009567">
    <property type="protein sequence ID" value="CAD8395263.1"/>
    <property type="molecule type" value="Transcribed_RNA"/>
</dbReference>
<name>A0A6T6LEJ6_9RHOD</name>
<sequence length="161" mass="18602">MELSRWMHLWICTDLEVEPQGFFAGSGIRPDIVARHPTSGHVYVVDIMVTSPLRHHQLRQTTWRNGYAAEKGEQSKIAHCQEVIRGDRREVVLVPFVLEISGRLGQAGIEFLRGRETHLSSVRGPLNWILWQENAKLVEHAIDKDREDREDRAIFPLVSFR</sequence>